<evidence type="ECO:0000256" key="2">
    <source>
        <dbReference type="ARBA" id="ARBA00022630"/>
    </source>
</evidence>
<proteinExistence type="predicted"/>
<dbReference type="InterPro" id="IPR016169">
    <property type="entry name" value="FAD-bd_PCMH_sub2"/>
</dbReference>
<keyword evidence="2" id="KW-0285">Flavoprotein</keyword>
<feature type="domain" description="FAD-binding PCMH-type" evidence="6">
    <location>
        <begin position="475"/>
        <end position="650"/>
    </location>
</feature>
<evidence type="ECO:0000313" key="7">
    <source>
        <dbReference type="EMBL" id="WRQ87593.1"/>
    </source>
</evidence>
<gene>
    <name evidence="7" type="ORF">K1X11_022490</name>
</gene>
<evidence type="ECO:0000256" key="3">
    <source>
        <dbReference type="ARBA" id="ARBA00022827"/>
    </source>
</evidence>
<dbReference type="Proteomes" id="UP000738431">
    <property type="component" value="Chromosome"/>
</dbReference>
<dbReference type="Pfam" id="PF02913">
    <property type="entry name" value="FAD-oxidase_C"/>
    <property type="match status" value="1"/>
</dbReference>
<dbReference type="PANTHER" id="PTHR42934">
    <property type="entry name" value="GLYCOLATE OXIDASE SUBUNIT GLCD"/>
    <property type="match status" value="1"/>
</dbReference>
<keyword evidence="3" id="KW-0274">FAD</keyword>
<feature type="domain" description="FAD-binding PCMH-type" evidence="6">
    <location>
        <begin position="36"/>
        <end position="214"/>
    </location>
</feature>
<dbReference type="SUPFAM" id="SSF56176">
    <property type="entry name" value="FAD-binding/transporter-associated domain-like"/>
    <property type="match status" value="2"/>
</dbReference>
<dbReference type="InterPro" id="IPR006094">
    <property type="entry name" value="Oxid_FAD_bind_N"/>
</dbReference>
<evidence type="ECO:0000256" key="1">
    <source>
        <dbReference type="ARBA" id="ARBA00001974"/>
    </source>
</evidence>
<feature type="region of interest" description="Disordered" evidence="5">
    <location>
        <begin position="448"/>
        <end position="475"/>
    </location>
</feature>
<dbReference type="SUPFAM" id="SSF55103">
    <property type="entry name" value="FAD-linked oxidases, C-terminal domain"/>
    <property type="match status" value="1"/>
</dbReference>
<evidence type="ECO:0000256" key="4">
    <source>
        <dbReference type="ARBA" id="ARBA00023002"/>
    </source>
</evidence>
<dbReference type="InterPro" id="IPR016164">
    <property type="entry name" value="FAD-linked_Oxase-like_C"/>
</dbReference>
<dbReference type="InterPro" id="IPR016171">
    <property type="entry name" value="Vanillyl_alc_oxidase_C-sub2"/>
</dbReference>
<protein>
    <submittedName>
        <fullName evidence="7">FAD-linked oxidase C-terminal domain-containing protein</fullName>
    </submittedName>
</protein>
<sequence>MPSPALQTLQSQLPADRVAVDAATRAAYDADAQTAYRQRAIAVVTPHTTDELIRTVRWCHAEGVPFTVRGSGTGLSAGATPVEGGIAIVTTRLNRILRLDPVQRIAVVEPGVVNLNLTAAAAPHGLFYAPDPSSQPVCTLGGNVGFNAGGAHCLKHGMTSNHVLGLKAVLATGEVVTWGGDRGGTFGPDWTGLFVGNEGLFGVALEITLNLQPVTDGVFTVLAGFPSAEAAGDAVSAIIAAGIIPVAIELLDALTIQAVRPVAPLDYPPDCDALLVIELEGPGAIVAAERPRLEAVLRSTQTTGLVIARNAAERAAIWKVRKSSYSAYGRLAPSNMVQDCVVPRRHLGTALRRIGELSAAAQIPVANICHAGDGNIHPNLLHDATEPGIHERVEHLAGEILTMCLELGGSITGEHGVGLEKRPYLARMYGPAEIDFFHRLRHAYDPSGIANPGKLLPDRGESGPAERRPDPQKTTDLETVGWAFRPTSLAELAAIVRTTPRLRPVGAGTKPALNADYDGERVSLSGLSGITAYEPAEFVLTALAGTPLAEIQATLAAAGQCLAFDPPFAELGATLGGTVAANLNGPGSFGRGRVRDAVLGVTFVDGTGQILTVGSRVVKNVAGFDVPKFLVGSNGRYGVLAEITLKVVPLPEASITHVVPFADAAELQALLPRLANSPTLPEAIDVDLAAREVLVRHSGPRAALDELVAPLRHAIGELRALPESDAATCWALPRASHLGRVVIPTASLTAALADETFARHGRLSSAGAFAWLSTDDDPAPLHEACLKLGLEPQWLQAATSILRTNAAPATQIAAAVTQVFDPVGRFD</sequence>
<dbReference type="EMBL" id="CP139781">
    <property type="protein sequence ID" value="WRQ87593.1"/>
    <property type="molecule type" value="Genomic_DNA"/>
</dbReference>
<dbReference type="RefSeq" id="WP_221030247.1">
    <property type="nucleotide sequence ID" value="NZ_CP139781.1"/>
</dbReference>
<comment type="cofactor">
    <cofactor evidence="1">
        <name>FAD</name>
        <dbReference type="ChEBI" id="CHEBI:57692"/>
    </cofactor>
</comment>
<keyword evidence="8" id="KW-1185">Reference proteome</keyword>
<dbReference type="InterPro" id="IPR016166">
    <property type="entry name" value="FAD-bd_PCMH"/>
</dbReference>
<dbReference type="Gene3D" id="1.10.45.10">
    <property type="entry name" value="Vanillyl-alcohol Oxidase, Chain A, domain 4"/>
    <property type="match status" value="1"/>
</dbReference>
<dbReference type="Gene3D" id="3.30.70.2740">
    <property type="match status" value="1"/>
</dbReference>
<name>A0ABZ1C8K0_9BACT</name>
<organism evidence="7 8">
    <name type="scientific">Actomonas aquatica</name>
    <dbReference type="NCBI Taxonomy" id="2866162"/>
    <lineage>
        <taxon>Bacteria</taxon>
        <taxon>Pseudomonadati</taxon>
        <taxon>Verrucomicrobiota</taxon>
        <taxon>Opitutia</taxon>
        <taxon>Opitutales</taxon>
        <taxon>Opitutaceae</taxon>
        <taxon>Actomonas</taxon>
    </lineage>
</organism>
<evidence type="ECO:0000259" key="6">
    <source>
        <dbReference type="PROSITE" id="PS51387"/>
    </source>
</evidence>
<reference evidence="7 8" key="2">
    <citation type="submission" date="2023-12" db="EMBL/GenBank/DDBJ databases">
        <title>Description of an unclassified Opitutus bacterium of Verrucomicrobiota.</title>
        <authorList>
            <person name="Zhang D.-F."/>
        </authorList>
    </citation>
    <scope>NUCLEOTIDE SEQUENCE [LARGE SCALE GENOMIC DNA]</scope>
    <source>
        <strain evidence="7 8">WL0086</strain>
    </source>
</reference>
<dbReference type="Gene3D" id="3.30.465.10">
    <property type="match status" value="2"/>
</dbReference>
<evidence type="ECO:0000313" key="8">
    <source>
        <dbReference type="Proteomes" id="UP000738431"/>
    </source>
</evidence>
<dbReference type="PANTHER" id="PTHR42934:SF1">
    <property type="entry name" value="GLYCOLATE OXIDASE SUBUNIT GLCD"/>
    <property type="match status" value="1"/>
</dbReference>
<dbReference type="PROSITE" id="PS51387">
    <property type="entry name" value="FAD_PCMH"/>
    <property type="match status" value="2"/>
</dbReference>
<reference evidence="7 8" key="1">
    <citation type="submission" date="2021-08" db="EMBL/GenBank/DDBJ databases">
        <authorList>
            <person name="Zhang D."/>
            <person name="Zhang A."/>
            <person name="Wang L."/>
        </authorList>
    </citation>
    <scope>NUCLEOTIDE SEQUENCE [LARGE SCALE GENOMIC DNA]</scope>
    <source>
        <strain evidence="7 8">WL0086</strain>
    </source>
</reference>
<dbReference type="InterPro" id="IPR004113">
    <property type="entry name" value="FAD-bd_oxidored_4_C"/>
</dbReference>
<keyword evidence="4" id="KW-0560">Oxidoreductase</keyword>
<dbReference type="InterPro" id="IPR036318">
    <property type="entry name" value="FAD-bd_PCMH-like_sf"/>
</dbReference>
<dbReference type="InterPro" id="IPR051914">
    <property type="entry name" value="FAD-linked_OxidoTrans_Type4"/>
</dbReference>
<feature type="compositionally biased region" description="Basic and acidic residues" evidence="5">
    <location>
        <begin position="456"/>
        <end position="475"/>
    </location>
</feature>
<evidence type="ECO:0000256" key="5">
    <source>
        <dbReference type="SAM" id="MobiDB-lite"/>
    </source>
</evidence>
<dbReference type="Pfam" id="PF01565">
    <property type="entry name" value="FAD_binding_4"/>
    <property type="match status" value="2"/>
</dbReference>
<accession>A0ABZ1C8K0</accession>